<dbReference type="InterPro" id="IPR036852">
    <property type="entry name" value="Peptidase_S8/S53_dom_sf"/>
</dbReference>
<dbReference type="Gene3D" id="3.40.50.200">
    <property type="entry name" value="Peptidase S8/S53 domain"/>
    <property type="match status" value="1"/>
</dbReference>
<organism evidence="3">
    <name type="scientific">marine sediment metagenome</name>
    <dbReference type="NCBI Taxonomy" id="412755"/>
    <lineage>
        <taxon>unclassified sequences</taxon>
        <taxon>metagenomes</taxon>
        <taxon>ecological metagenomes</taxon>
    </lineage>
</organism>
<accession>X1I253</accession>
<keyword evidence="1" id="KW-0378">Hydrolase</keyword>
<dbReference type="PROSITE" id="PS00136">
    <property type="entry name" value="SUBTILASE_ASP"/>
    <property type="match status" value="1"/>
</dbReference>
<feature type="domain" description="Fervidolysin-like N-terminal prodomain" evidence="2">
    <location>
        <begin position="3"/>
        <end position="34"/>
    </location>
</feature>
<dbReference type="InterPro" id="IPR054399">
    <property type="entry name" value="Fervidolysin-like_N_prodom"/>
</dbReference>
<dbReference type="AlphaFoldDB" id="X1I253"/>
<reference evidence="3" key="1">
    <citation type="journal article" date="2014" name="Front. Microbiol.">
        <title>High frequency of phylogenetically diverse reductive dehalogenase-homologous genes in deep subseafloor sedimentary metagenomes.</title>
        <authorList>
            <person name="Kawai M."/>
            <person name="Futagami T."/>
            <person name="Toyoda A."/>
            <person name="Takaki Y."/>
            <person name="Nishi S."/>
            <person name="Hori S."/>
            <person name="Arai W."/>
            <person name="Tsubouchi T."/>
            <person name="Morono Y."/>
            <person name="Uchiyama I."/>
            <person name="Ito T."/>
            <person name="Fujiyama A."/>
            <person name="Inagaki F."/>
            <person name="Takami H."/>
        </authorList>
    </citation>
    <scope>NUCLEOTIDE SEQUENCE</scope>
    <source>
        <strain evidence="3">Expedition CK06-06</strain>
    </source>
</reference>
<evidence type="ECO:0000256" key="1">
    <source>
        <dbReference type="ARBA" id="ARBA00022801"/>
    </source>
</evidence>
<sequence length="222" mass="25633">FAGFKRIKLPPPRTAKQAVELYNREPDVEYAELNYYAYALFVPDDPLYSYQWHFNDTLAGINIEPAWDITTGDPDVIVAVIDTGVAYEDYNAPDHWHIDTYKAYDGSSWWCGMENPDWPRSPGYGNGWKDYLQRSFDLTEATGTVTLSFRHRYDMESGYDYAYVEVSSNEGTSWDELKTYTGRSKVRGKVAWVGDSVDLTAYKGRPWLPMPFRPMVPSQHKF</sequence>
<dbReference type="EMBL" id="BARU01027790">
    <property type="protein sequence ID" value="GAH63395.1"/>
    <property type="molecule type" value="Genomic_DNA"/>
</dbReference>
<evidence type="ECO:0000313" key="3">
    <source>
        <dbReference type="EMBL" id="GAH63395.1"/>
    </source>
</evidence>
<proteinExistence type="predicted"/>
<dbReference type="Pfam" id="PF22148">
    <property type="entry name" value="Fervidolysin_NPro-like"/>
    <property type="match status" value="1"/>
</dbReference>
<dbReference type="InterPro" id="IPR023827">
    <property type="entry name" value="Peptidase_S8_Asp-AS"/>
</dbReference>
<comment type="caution">
    <text evidence="3">The sequence shown here is derived from an EMBL/GenBank/DDBJ whole genome shotgun (WGS) entry which is preliminary data.</text>
</comment>
<dbReference type="SUPFAM" id="SSF52743">
    <property type="entry name" value="Subtilisin-like"/>
    <property type="match status" value="1"/>
</dbReference>
<dbReference type="GO" id="GO:0004252">
    <property type="term" value="F:serine-type endopeptidase activity"/>
    <property type="evidence" value="ECO:0007669"/>
    <property type="project" value="InterPro"/>
</dbReference>
<feature type="non-terminal residue" evidence="3">
    <location>
        <position position="1"/>
    </location>
</feature>
<evidence type="ECO:0000259" key="2">
    <source>
        <dbReference type="Pfam" id="PF22148"/>
    </source>
</evidence>
<dbReference type="Pfam" id="PF20773">
    <property type="entry name" value="InhA-like_MAM"/>
    <property type="match status" value="1"/>
</dbReference>
<protein>
    <recommendedName>
        <fullName evidence="2">Fervidolysin-like N-terminal prodomain domain-containing protein</fullName>
    </recommendedName>
</protein>
<gene>
    <name evidence="3" type="ORF">S03H2_44442</name>
</gene>
<name>X1I253_9ZZZZ</name>
<dbReference type="GO" id="GO:0006508">
    <property type="term" value="P:proteolysis"/>
    <property type="evidence" value="ECO:0007669"/>
    <property type="project" value="InterPro"/>
</dbReference>